<feature type="transmembrane region" description="Helical" evidence="1">
    <location>
        <begin position="12"/>
        <end position="30"/>
    </location>
</feature>
<evidence type="ECO:0000259" key="2">
    <source>
        <dbReference type="Pfam" id="PF14326"/>
    </source>
</evidence>
<dbReference type="Pfam" id="PF14326">
    <property type="entry name" value="DUF4384"/>
    <property type="match status" value="1"/>
</dbReference>
<evidence type="ECO:0000256" key="1">
    <source>
        <dbReference type="SAM" id="Phobius"/>
    </source>
</evidence>
<evidence type="ECO:0000313" key="3">
    <source>
        <dbReference type="EMBL" id="NDW45546.1"/>
    </source>
</evidence>
<dbReference type="EMBL" id="JAAGOX010000015">
    <property type="protein sequence ID" value="NDW45546.1"/>
    <property type="molecule type" value="Genomic_DNA"/>
</dbReference>
<proteinExistence type="predicted"/>
<protein>
    <submittedName>
        <fullName evidence="3">DUF4384 domain-containing protein</fullName>
    </submittedName>
</protein>
<reference evidence="3" key="1">
    <citation type="submission" date="2020-02" db="EMBL/GenBank/DDBJ databases">
        <title>Delineation of the pyrene-degrading pathway in Roseobacter clade bacteria by genomic analysis.</title>
        <authorList>
            <person name="Zhou H."/>
            <person name="Wang H."/>
        </authorList>
    </citation>
    <scope>NUCLEOTIDE SEQUENCE</scope>
    <source>
        <strain evidence="3">PrR005</strain>
    </source>
</reference>
<comment type="caution">
    <text evidence="3">The sequence shown here is derived from an EMBL/GenBank/DDBJ whole genome shotgun (WGS) entry which is preliminary data.</text>
</comment>
<sequence>MTRLAHAAAGSMVSLALHGGFVLVIAAFLLPRPMPQQAIARSELTMAVVRVPEVQGASVRPDASDALAARPGGHRTNAAVVPSGVARPVALQGSTLRPQSTMQGVLAKSDRPDFQEIAAVNPQVQVLSEHTGLGEAVSTLIANPSAATLVAKTEIRVASSEPTLSPAKTARPQTVDLDRVSVLGTPLSDERPAVELAAEKPAPARNVDDLVLAGQPARISVPPADVATVFALAQTRLTPSLDWSPDGVGELDAAALLAVEAFLVPSGAAEVRDGIRTAMAAVDCARLRTEFDPVTGRVHLLGHVPADDFRATAISAVRSQLGSVLPVDDGLRILPRPQCDVLGQIEASGLPQSEEQYKDAAMIGAQGFAREYAFTQGELLRIDLTAPDYDAYVYVDYFDAEGQVLHLGAIGGTPRLRSAGEVFSVPGSQDGEPPVKFEIAPPFGQDIVLTIAVNAPLYNSPRPLVETAQAYLSFLQERMRFLKSEPGFKGEWAYLFVTTSAADKP</sequence>
<dbReference type="AlphaFoldDB" id="A0A6B2NN65"/>
<keyword evidence="1" id="KW-0472">Membrane</keyword>
<organism evidence="3">
    <name type="scientific">Ruegeria sp. PrR005</name>
    <dbReference type="NCBI Taxonomy" id="2706882"/>
    <lineage>
        <taxon>Bacteria</taxon>
        <taxon>Pseudomonadati</taxon>
        <taxon>Pseudomonadota</taxon>
        <taxon>Alphaproteobacteria</taxon>
        <taxon>Rhodobacterales</taxon>
        <taxon>Roseobacteraceae</taxon>
        <taxon>Ruegeria</taxon>
    </lineage>
</organism>
<name>A0A6B2NN65_9RHOB</name>
<dbReference type="RefSeq" id="WP_164129813.1">
    <property type="nucleotide sequence ID" value="NZ_JAAGOX010000015.1"/>
</dbReference>
<gene>
    <name evidence="3" type="ORF">G0P99_11290</name>
</gene>
<accession>A0A6B2NN65</accession>
<keyword evidence="1" id="KW-0812">Transmembrane</keyword>
<keyword evidence="1" id="KW-1133">Transmembrane helix</keyword>
<dbReference type="InterPro" id="IPR025493">
    <property type="entry name" value="DUF4384"/>
</dbReference>
<feature type="domain" description="DUF4384" evidence="2">
    <location>
        <begin position="374"/>
        <end position="452"/>
    </location>
</feature>